<dbReference type="Proteomes" id="UP000694563">
    <property type="component" value="Unassembled WGS sequence"/>
</dbReference>
<dbReference type="InterPro" id="IPR003006">
    <property type="entry name" value="Ig/MHC_CS"/>
</dbReference>
<dbReference type="PROSITE" id="PS00290">
    <property type="entry name" value="IG_MHC"/>
    <property type="match status" value="3"/>
</dbReference>
<dbReference type="CDD" id="cd05768">
    <property type="entry name" value="IgC1_CH3_IgAGD_CH4_IgAEM"/>
    <property type="match status" value="1"/>
</dbReference>
<organism evidence="3 4">
    <name type="scientific">Catharus ustulatus</name>
    <name type="common">Russet-backed thrush</name>
    <name type="synonym">Hylocichla ustulatus</name>
    <dbReference type="NCBI Taxonomy" id="91951"/>
    <lineage>
        <taxon>Eukaryota</taxon>
        <taxon>Metazoa</taxon>
        <taxon>Chordata</taxon>
        <taxon>Craniata</taxon>
        <taxon>Vertebrata</taxon>
        <taxon>Euteleostomi</taxon>
        <taxon>Archelosauria</taxon>
        <taxon>Archosauria</taxon>
        <taxon>Dinosauria</taxon>
        <taxon>Saurischia</taxon>
        <taxon>Theropoda</taxon>
        <taxon>Coelurosauria</taxon>
        <taxon>Aves</taxon>
        <taxon>Neognathae</taxon>
        <taxon>Neoaves</taxon>
        <taxon>Telluraves</taxon>
        <taxon>Australaves</taxon>
        <taxon>Passeriformes</taxon>
        <taxon>Turdidae</taxon>
        <taxon>Catharus</taxon>
    </lineage>
</organism>
<keyword evidence="4" id="KW-1185">Reference proteome</keyword>
<dbReference type="InterPro" id="IPR013783">
    <property type="entry name" value="Ig-like_fold"/>
</dbReference>
<accession>A0A8C3U555</accession>
<evidence type="ECO:0000256" key="1">
    <source>
        <dbReference type="ARBA" id="ARBA00023319"/>
    </source>
</evidence>
<dbReference type="SUPFAM" id="SSF48726">
    <property type="entry name" value="Immunoglobulin"/>
    <property type="match status" value="4"/>
</dbReference>
<dbReference type="SMART" id="SM00407">
    <property type="entry name" value="IGc1"/>
    <property type="match status" value="3"/>
</dbReference>
<feature type="domain" description="Ig-like" evidence="2">
    <location>
        <begin position="305"/>
        <end position="407"/>
    </location>
</feature>
<dbReference type="Ensembl" id="ENSCUST00005011001.1">
    <property type="protein sequence ID" value="ENSCUSP00005010554.1"/>
    <property type="gene ID" value="ENSCUSG00005006715.1"/>
</dbReference>
<dbReference type="PANTHER" id="PTHR23411">
    <property type="entry name" value="TAPASIN"/>
    <property type="match status" value="1"/>
</dbReference>
<dbReference type="InterPro" id="IPR036179">
    <property type="entry name" value="Ig-like_dom_sf"/>
</dbReference>
<dbReference type="PROSITE" id="PS50835">
    <property type="entry name" value="IG_LIKE"/>
    <property type="match status" value="4"/>
</dbReference>
<dbReference type="InterPro" id="IPR003597">
    <property type="entry name" value="Ig_C1-set"/>
</dbReference>
<dbReference type="InterPro" id="IPR050380">
    <property type="entry name" value="Immune_Resp_Modulators"/>
</dbReference>
<dbReference type="Gene3D" id="2.60.40.10">
    <property type="entry name" value="Immunoglobulins"/>
    <property type="match status" value="4"/>
</dbReference>
<reference evidence="3" key="1">
    <citation type="submission" date="2025-08" db="UniProtKB">
        <authorList>
            <consortium name="Ensembl"/>
        </authorList>
    </citation>
    <scope>IDENTIFICATION</scope>
</reference>
<reference evidence="3" key="2">
    <citation type="submission" date="2025-09" db="UniProtKB">
        <authorList>
            <consortium name="Ensembl"/>
        </authorList>
    </citation>
    <scope>IDENTIFICATION</scope>
</reference>
<evidence type="ECO:0000313" key="4">
    <source>
        <dbReference type="Proteomes" id="UP000694563"/>
    </source>
</evidence>
<dbReference type="Pfam" id="PF07654">
    <property type="entry name" value="C1-set"/>
    <property type="match status" value="3"/>
</dbReference>
<feature type="domain" description="Ig-like" evidence="2">
    <location>
        <begin position="111"/>
        <end position="189"/>
    </location>
</feature>
<protein>
    <recommendedName>
        <fullName evidence="2">Ig-like domain-containing protein</fullName>
    </recommendedName>
</protein>
<dbReference type="FunFam" id="2.60.40.10:FF:000463">
    <property type="entry name" value="Immunoglobulin heavy constant gamma 1"/>
    <property type="match status" value="1"/>
</dbReference>
<evidence type="ECO:0000313" key="3">
    <source>
        <dbReference type="Ensembl" id="ENSCUSP00005010554.1"/>
    </source>
</evidence>
<evidence type="ECO:0000259" key="2">
    <source>
        <dbReference type="PROSITE" id="PS50835"/>
    </source>
</evidence>
<dbReference type="InterPro" id="IPR007110">
    <property type="entry name" value="Ig-like_dom"/>
</dbReference>
<proteinExistence type="predicted"/>
<sequence length="430" mass="45069">GVFPLVSCSCDGDRVSFGCLASGFFPTPAAITWEGVASGEALSFPEVSTASDALSVTSRVTAPAEEAEGGEFVCRVQHRSSDVQETPALSISLLADPNQDGHAPDPAHVLLLCQVRGRGAADARLTWAVNGDVTDLGAELSSCQDGGGAGHATLSGRANVSRELWEGGANFSCQADHAHLDTPLRASLSTFCPQPSPSVLILPPSLRDLYLSPSPNLTCVASNLKSPRVKFTWERSGGGGALGVATSGPAHRLPSGLYELRNFLGVCAEDWNSGDVFTCKVTEEETGEDPKSPPSPFPDAAAVAPKVFAFPPPPEELAASETATLTCLASGFRPRDVLVTWTQQDAPVDERKFSVLGPEEDAGSSGTFSVYSKLSVPAEEWRRGDVFGCVVGHDGIQGVRFIQRNLDKAAARPASVNVSVVLADSDLVCY</sequence>
<keyword evidence="1" id="KW-0393">Immunoglobulin domain</keyword>
<name>A0A8C3U555_CATUS</name>
<feature type="domain" description="Ig-like" evidence="2">
    <location>
        <begin position="197"/>
        <end position="295"/>
    </location>
</feature>
<dbReference type="AlphaFoldDB" id="A0A8C3U555"/>
<dbReference type="CDD" id="cd00098">
    <property type="entry name" value="IgC1"/>
    <property type="match status" value="1"/>
</dbReference>
<feature type="domain" description="Ig-like" evidence="2">
    <location>
        <begin position="11"/>
        <end position="90"/>
    </location>
</feature>